<dbReference type="SUPFAM" id="SSF56436">
    <property type="entry name" value="C-type lectin-like"/>
    <property type="match status" value="1"/>
</dbReference>
<evidence type="ECO:0000256" key="4">
    <source>
        <dbReference type="ARBA" id="ARBA00022786"/>
    </source>
</evidence>
<dbReference type="PANTHER" id="PTHR12558">
    <property type="entry name" value="CELL DIVISION CYCLE 16,23,27"/>
    <property type="match status" value="1"/>
</dbReference>
<evidence type="ECO:0000259" key="9">
    <source>
        <dbReference type="Pfam" id="PF03781"/>
    </source>
</evidence>
<evidence type="ECO:0000256" key="8">
    <source>
        <dbReference type="SAM" id="MobiDB-lite"/>
    </source>
</evidence>
<dbReference type="EMBL" id="CAMXCT030002218">
    <property type="protein sequence ID" value="CAL4783801.1"/>
    <property type="molecule type" value="Genomic_DNA"/>
</dbReference>
<keyword evidence="1" id="KW-0132">Cell division</keyword>
<dbReference type="InterPro" id="IPR007192">
    <property type="entry name" value="APC8"/>
</dbReference>
<dbReference type="Pfam" id="PF04049">
    <property type="entry name" value="ANAPC8"/>
    <property type="match status" value="1"/>
</dbReference>
<evidence type="ECO:0000256" key="5">
    <source>
        <dbReference type="ARBA" id="ARBA00022803"/>
    </source>
</evidence>
<keyword evidence="3" id="KW-0498">Mitosis</keyword>
<keyword evidence="13" id="KW-1185">Reference proteome</keyword>
<dbReference type="InterPro" id="IPR042095">
    <property type="entry name" value="SUMF_sf"/>
</dbReference>
<dbReference type="SMART" id="SM00028">
    <property type="entry name" value="TPR"/>
    <property type="match status" value="6"/>
</dbReference>
<dbReference type="GO" id="GO:0016567">
    <property type="term" value="P:protein ubiquitination"/>
    <property type="evidence" value="ECO:0007669"/>
    <property type="project" value="TreeGrafter"/>
</dbReference>
<feature type="repeat" description="TPR" evidence="7">
    <location>
        <begin position="310"/>
        <end position="343"/>
    </location>
</feature>
<evidence type="ECO:0000259" key="10">
    <source>
        <dbReference type="Pfam" id="PF04049"/>
    </source>
</evidence>
<dbReference type="OrthoDB" id="659at2759"/>
<dbReference type="AlphaFoldDB" id="A0A9P1CRL9"/>
<dbReference type="InterPro" id="IPR011990">
    <property type="entry name" value="TPR-like_helical_dom_sf"/>
</dbReference>
<evidence type="ECO:0000256" key="7">
    <source>
        <dbReference type="PROSITE-ProRule" id="PRU00339"/>
    </source>
</evidence>
<dbReference type="GO" id="GO:0005680">
    <property type="term" value="C:anaphase-promoting complex"/>
    <property type="evidence" value="ECO:0007669"/>
    <property type="project" value="InterPro"/>
</dbReference>
<dbReference type="PROSITE" id="PS50005">
    <property type="entry name" value="TPR"/>
    <property type="match status" value="3"/>
</dbReference>
<dbReference type="InterPro" id="IPR019734">
    <property type="entry name" value="TPR_rpt"/>
</dbReference>
<dbReference type="EMBL" id="CAMXCT020002218">
    <property type="protein sequence ID" value="CAL1149864.1"/>
    <property type="molecule type" value="Genomic_DNA"/>
</dbReference>
<keyword evidence="5 7" id="KW-0802">TPR repeat</keyword>
<gene>
    <name evidence="11" type="ORF">C1SCF055_LOCUS22963</name>
</gene>
<dbReference type="Gene3D" id="1.25.40.10">
    <property type="entry name" value="Tetratricopeptide repeat domain"/>
    <property type="match status" value="2"/>
</dbReference>
<dbReference type="InterPro" id="IPR005532">
    <property type="entry name" value="SUMF_dom"/>
</dbReference>
<keyword evidence="2" id="KW-0677">Repeat</keyword>
<dbReference type="PANTHER" id="PTHR12558:SF10">
    <property type="entry name" value="CELL DIVISION CYCLE PROTEIN 23 HOMOLOG"/>
    <property type="match status" value="1"/>
</dbReference>
<dbReference type="SUPFAM" id="SSF48452">
    <property type="entry name" value="TPR-like"/>
    <property type="match status" value="2"/>
</dbReference>
<feature type="repeat" description="TPR" evidence="7">
    <location>
        <begin position="276"/>
        <end position="309"/>
    </location>
</feature>
<reference evidence="12 13" key="2">
    <citation type="submission" date="2024-05" db="EMBL/GenBank/DDBJ databases">
        <authorList>
            <person name="Chen Y."/>
            <person name="Shah S."/>
            <person name="Dougan E. K."/>
            <person name="Thang M."/>
            <person name="Chan C."/>
        </authorList>
    </citation>
    <scope>NUCLEOTIDE SEQUENCE [LARGE SCALE GENOMIC DNA]</scope>
</reference>
<proteinExistence type="predicted"/>
<evidence type="ECO:0000313" key="11">
    <source>
        <dbReference type="EMBL" id="CAI3996489.1"/>
    </source>
</evidence>
<dbReference type="InterPro" id="IPR016187">
    <property type="entry name" value="CTDL_fold"/>
</dbReference>
<comment type="caution">
    <text evidence="11">The sequence shown here is derived from an EMBL/GenBank/DDBJ whole genome shotgun (WGS) entry which is preliminary data.</text>
</comment>
<feature type="domain" description="Sulfatase-modifying factor enzyme-like" evidence="9">
    <location>
        <begin position="618"/>
        <end position="934"/>
    </location>
</feature>
<evidence type="ECO:0000313" key="12">
    <source>
        <dbReference type="EMBL" id="CAL4783801.1"/>
    </source>
</evidence>
<keyword evidence="4" id="KW-0833">Ubl conjugation pathway</keyword>
<dbReference type="EMBL" id="CAMXCT010002218">
    <property type="protein sequence ID" value="CAI3996489.1"/>
    <property type="molecule type" value="Genomic_DNA"/>
</dbReference>
<dbReference type="Gene3D" id="3.90.1580.10">
    <property type="entry name" value="paralog of FGE (formylglycine-generating enzyme)"/>
    <property type="match status" value="1"/>
</dbReference>
<reference evidence="11" key="1">
    <citation type="submission" date="2022-10" db="EMBL/GenBank/DDBJ databases">
        <authorList>
            <person name="Chen Y."/>
            <person name="Dougan E. K."/>
            <person name="Chan C."/>
            <person name="Rhodes N."/>
            <person name="Thang M."/>
        </authorList>
    </citation>
    <scope>NUCLEOTIDE SEQUENCE</scope>
</reference>
<dbReference type="Pfam" id="PF03781">
    <property type="entry name" value="FGE-sulfatase"/>
    <property type="match status" value="1"/>
</dbReference>
<evidence type="ECO:0000313" key="13">
    <source>
        <dbReference type="Proteomes" id="UP001152797"/>
    </source>
</evidence>
<evidence type="ECO:0000256" key="2">
    <source>
        <dbReference type="ARBA" id="ARBA00022737"/>
    </source>
</evidence>
<evidence type="ECO:0000256" key="3">
    <source>
        <dbReference type="ARBA" id="ARBA00022776"/>
    </source>
</evidence>
<keyword evidence="6" id="KW-0131">Cell cycle</keyword>
<dbReference type="Pfam" id="PF13181">
    <property type="entry name" value="TPR_8"/>
    <property type="match status" value="3"/>
</dbReference>
<sequence>MGMREYSRAASVLGKDQQSPAAVFFRSYALYLAGEKRKEEEIAEVQDPVEKGQVKNPELRTLEEELSMLHQQRRLDGLGLYVYGITLKGLELKDDARRILLESVQAFPCNWSAWLDIISISSDLNDVNDCRVDLTLPNHWMSHFFEAAFQLELQRNESAKNLYAMLRGSFPESSYLTSQLATCFYNMRNFDSSQAAFEEMRKKDPYRLTSLDTYSNILFVKERSAALSHLARHVVKIDKYTPEACSIIGNYYSLKGEHEKAVVYFQRALSLNRHFTPAWILMGHEFMEMKNTPAAIDAYRTAVTINQRDYRAWYGLGQTYELLSLHYYALFYYRRAMLLRPEDARMWCAMAQCYDLMSRKSEALRCYEKAHRCGDRERMALPRLARLHRDLNQRRQAAAYYSQMLEQNGQPDGGPLQPLGLSTEVVEALRFLMAFSAEEGRLGEAEAHAMRLLDTSGPEKDEAKAMLRNLRQRGGAPDLGQCRKALGSSAEGSYVSPLDSEITFPFNQLASANIEADEDGWTEDIRNFQKAVTAMSDSVGSNDWKTVTMGTHSKFRPALLLEGSLTGLAVEECAAQDRKCQKDTSEPKECGCGSLSRGGTVASPSEWSAPSEVAERHNSEMVEIPRGAFLMGDRKERVHFPQDGEGPVRPVRMSAFRLDQFEVSNAKFQDFVAETGYVTDAERLGDSFVAELYLSEKVLGTIDKKVDAVPWWLPVPNASWRQPEGLDSGLESPRSRYGNRWDHPAVHISWNDAYAYCSWRNATLPTEAQWEYASRGGLEGMYYPWGDSMYGNESDDGRFRMNIWQGEFPTLNTAEDGYIKTAPVDAFGPQNDWGLYNMVGNVWEWTSDWFSPVHFLTEENQQIGFVDPTGPSVEDLEQLVEMGYLKKDASGAFEKIKKGGSFMCHHSYCWRYRNCARHHLTADSTAHHIGLRCAQ</sequence>
<evidence type="ECO:0000256" key="6">
    <source>
        <dbReference type="ARBA" id="ARBA00023306"/>
    </source>
</evidence>
<feature type="domain" description="Cdc23" evidence="10">
    <location>
        <begin position="3"/>
        <end position="181"/>
    </location>
</feature>
<accession>A0A9P1CRL9</accession>
<dbReference type="Proteomes" id="UP001152797">
    <property type="component" value="Unassembled WGS sequence"/>
</dbReference>
<feature type="repeat" description="TPR" evidence="7">
    <location>
        <begin position="242"/>
        <end position="275"/>
    </location>
</feature>
<dbReference type="GO" id="GO:0051301">
    <property type="term" value="P:cell division"/>
    <property type="evidence" value="ECO:0007669"/>
    <property type="project" value="UniProtKB-KW"/>
</dbReference>
<evidence type="ECO:0000256" key="1">
    <source>
        <dbReference type="ARBA" id="ARBA00022618"/>
    </source>
</evidence>
<organism evidence="11">
    <name type="scientific">Cladocopium goreaui</name>
    <dbReference type="NCBI Taxonomy" id="2562237"/>
    <lineage>
        <taxon>Eukaryota</taxon>
        <taxon>Sar</taxon>
        <taxon>Alveolata</taxon>
        <taxon>Dinophyceae</taxon>
        <taxon>Suessiales</taxon>
        <taxon>Symbiodiniaceae</taxon>
        <taxon>Cladocopium</taxon>
    </lineage>
</organism>
<name>A0A9P1CRL9_9DINO</name>
<dbReference type="GO" id="GO:0031145">
    <property type="term" value="P:anaphase-promoting complex-dependent catabolic process"/>
    <property type="evidence" value="ECO:0007669"/>
    <property type="project" value="TreeGrafter"/>
</dbReference>
<dbReference type="GO" id="GO:0045842">
    <property type="term" value="P:positive regulation of mitotic metaphase/anaphase transition"/>
    <property type="evidence" value="ECO:0007669"/>
    <property type="project" value="TreeGrafter"/>
</dbReference>
<feature type="region of interest" description="Disordered" evidence="8">
    <location>
        <begin position="583"/>
        <end position="617"/>
    </location>
</feature>
<protein>
    <submittedName>
        <fullName evidence="12">Anaphase-promoting complex subunit 8 (Cell division cycle protein 23 homolog) (CDC23 homolog) (Cyclosome subunit 8)</fullName>
    </submittedName>
</protein>